<dbReference type="EMBL" id="VSRR010000461">
    <property type="protein sequence ID" value="MPC15881.1"/>
    <property type="molecule type" value="Genomic_DNA"/>
</dbReference>
<dbReference type="AlphaFoldDB" id="A0A5B7D3Q5"/>
<evidence type="ECO:0000313" key="2">
    <source>
        <dbReference type="Proteomes" id="UP000324222"/>
    </source>
</evidence>
<organism evidence="1 2">
    <name type="scientific">Portunus trituberculatus</name>
    <name type="common">Swimming crab</name>
    <name type="synonym">Neptunus trituberculatus</name>
    <dbReference type="NCBI Taxonomy" id="210409"/>
    <lineage>
        <taxon>Eukaryota</taxon>
        <taxon>Metazoa</taxon>
        <taxon>Ecdysozoa</taxon>
        <taxon>Arthropoda</taxon>
        <taxon>Crustacea</taxon>
        <taxon>Multicrustacea</taxon>
        <taxon>Malacostraca</taxon>
        <taxon>Eumalacostraca</taxon>
        <taxon>Eucarida</taxon>
        <taxon>Decapoda</taxon>
        <taxon>Pleocyemata</taxon>
        <taxon>Brachyura</taxon>
        <taxon>Eubrachyura</taxon>
        <taxon>Portunoidea</taxon>
        <taxon>Portunidae</taxon>
        <taxon>Portuninae</taxon>
        <taxon>Portunus</taxon>
    </lineage>
</organism>
<name>A0A5B7D3Q5_PORTR</name>
<proteinExistence type="predicted"/>
<comment type="caution">
    <text evidence="1">The sequence shown here is derived from an EMBL/GenBank/DDBJ whole genome shotgun (WGS) entry which is preliminary data.</text>
</comment>
<reference evidence="1 2" key="1">
    <citation type="submission" date="2019-05" db="EMBL/GenBank/DDBJ databases">
        <title>Another draft genome of Portunus trituberculatus and its Hox gene families provides insights of decapod evolution.</title>
        <authorList>
            <person name="Jeong J.-H."/>
            <person name="Song I."/>
            <person name="Kim S."/>
            <person name="Choi T."/>
            <person name="Kim D."/>
            <person name="Ryu S."/>
            <person name="Kim W."/>
        </authorList>
    </citation>
    <scope>NUCLEOTIDE SEQUENCE [LARGE SCALE GENOMIC DNA]</scope>
    <source>
        <tissue evidence="1">Muscle</tissue>
    </source>
</reference>
<evidence type="ECO:0000313" key="1">
    <source>
        <dbReference type="EMBL" id="MPC15881.1"/>
    </source>
</evidence>
<dbReference type="Proteomes" id="UP000324222">
    <property type="component" value="Unassembled WGS sequence"/>
</dbReference>
<sequence length="94" mass="10587">MILFKRIFLNCVALVWENKSISVSVLQRVGLGVYMQCGRVVAETGVCRYDVEGVNEPPGIQRVLCVRCKWKKSRVEAGGLAAAWLVWVAECWRS</sequence>
<gene>
    <name evidence="1" type="ORF">E2C01_008685</name>
</gene>
<keyword evidence="2" id="KW-1185">Reference proteome</keyword>
<protein>
    <submittedName>
        <fullName evidence="1">Uncharacterized protein</fullName>
    </submittedName>
</protein>
<accession>A0A5B7D3Q5</accession>